<protein>
    <submittedName>
        <fullName evidence="1">Uncharacterized protein</fullName>
    </submittedName>
</protein>
<sequence>MEFTTVSETIDYEGFPIISSECPLTFRRIREGRGPGTILIGFTDGTCDVYEVAGTCTWINGSLEAYLRRKLLYLTKEEVVNRIGSLWKPLETSGPS</sequence>
<evidence type="ECO:0000313" key="1">
    <source>
        <dbReference type="EMBL" id="KFB66701.1"/>
    </source>
</evidence>
<evidence type="ECO:0000313" key="2">
    <source>
        <dbReference type="Proteomes" id="UP000019812"/>
    </source>
</evidence>
<proteinExistence type="predicted"/>
<comment type="caution">
    <text evidence="1">The sequence shown here is derived from an EMBL/GenBank/DDBJ whole genome shotgun (WGS) entry which is preliminary data.</text>
</comment>
<accession>A0A084XW57</accession>
<name>A0A084XW57_9PROT</name>
<organism evidence="1 2">
    <name type="scientific">Candidatus Accumulibacter vicinus</name>
    <dbReference type="NCBI Taxonomy" id="2954382"/>
    <lineage>
        <taxon>Bacteria</taxon>
        <taxon>Pseudomonadati</taxon>
        <taxon>Pseudomonadota</taxon>
        <taxon>Betaproteobacteria</taxon>
        <taxon>Candidatus Accumulibacter</taxon>
    </lineage>
</organism>
<dbReference type="Proteomes" id="UP000019812">
    <property type="component" value="Unassembled WGS sequence"/>
</dbReference>
<reference evidence="1 2" key="1">
    <citation type="submission" date="2014-07" db="EMBL/GenBank/DDBJ databases">
        <title>Expanding our view of genomic diversity in Candidatus Accumulibacter clades.</title>
        <authorList>
            <person name="Skennerton C.T."/>
            <person name="Barr J.J."/>
            <person name="Slater F.R."/>
            <person name="Bond P.L."/>
            <person name="Tyson G.W."/>
        </authorList>
    </citation>
    <scope>NUCLEOTIDE SEQUENCE [LARGE SCALE GENOMIC DNA]</scope>
    <source>
        <strain evidence="2">SK-01</strain>
    </source>
</reference>
<dbReference type="EMBL" id="JDSS02000038">
    <property type="protein sequence ID" value="KFB66701.1"/>
    <property type="molecule type" value="Genomic_DNA"/>
</dbReference>
<gene>
    <name evidence="1" type="ORF">CAPSK01_003965</name>
</gene>
<dbReference type="RefSeq" id="WP_273703937.1">
    <property type="nucleotide sequence ID" value="NZ_JDSS02000038.1"/>
</dbReference>
<dbReference type="AlphaFoldDB" id="A0A084XW57"/>
<dbReference type="STRING" id="1457154.CAPSK01_003965"/>